<name>A0A098SB32_9BACT</name>
<dbReference type="Proteomes" id="UP000029736">
    <property type="component" value="Unassembled WGS sequence"/>
</dbReference>
<sequence>MAGHLVVETLHIIEVQRKMDQREAQLAEALKASTGASYQVAIIKEDFHPALIGYSSQFILTEEIGGETIHYKIAADSTQLVEYLQAMPPVSEDSNSGRALLDQLFSKFRVDPPLHPLPSVPVATARGSFFFQQPASTASLSLPDPPPRA</sequence>
<accession>A0A098SB32</accession>
<evidence type="ECO:0000313" key="1">
    <source>
        <dbReference type="EMBL" id="KGE89310.1"/>
    </source>
</evidence>
<dbReference type="AlphaFoldDB" id="A0A098SB32"/>
<evidence type="ECO:0000313" key="2">
    <source>
        <dbReference type="Proteomes" id="UP000029736"/>
    </source>
</evidence>
<gene>
    <name evidence="1" type="ORF">IX84_02990</name>
</gene>
<dbReference type="STRING" id="1524460.IX84_02990"/>
<comment type="caution">
    <text evidence="1">The sequence shown here is derived from an EMBL/GenBank/DDBJ whole genome shotgun (WGS) entry which is preliminary data.</text>
</comment>
<organism evidence="1 2">
    <name type="scientific">Phaeodactylibacter xiamenensis</name>
    <dbReference type="NCBI Taxonomy" id="1524460"/>
    <lineage>
        <taxon>Bacteria</taxon>
        <taxon>Pseudomonadati</taxon>
        <taxon>Bacteroidota</taxon>
        <taxon>Saprospiria</taxon>
        <taxon>Saprospirales</taxon>
        <taxon>Haliscomenobacteraceae</taxon>
        <taxon>Phaeodactylibacter</taxon>
    </lineage>
</organism>
<protein>
    <submittedName>
        <fullName evidence="1">Uncharacterized protein</fullName>
    </submittedName>
</protein>
<reference evidence="1 2" key="1">
    <citation type="journal article" date="2014" name="Int. J. Syst. Evol. Microbiol.">
        <title>Phaeodactylibacter xiamenensis gen. nov., sp. nov., a member of the family Saprospiraceae isolated from the marine alga Phaeodactylum tricornutum.</title>
        <authorList>
            <person name="Chen Z.Jr."/>
            <person name="Lei X."/>
            <person name="Lai Q."/>
            <person name="Li Y."/>
            <person name="Zhang B."/>
            <person name="Zhang J."/>
            <person name="Zhang H."/>
            <person name="Yang L."/>
            <person name="Zheng W."/>
            <person name="Tian Y."/>
            <person name="Yu Z."/>
            <person name="Xu H.Jr."/>
            <person name="Zheng T."/>
        </authorList>
    </citation>
    <scope>NUCLEOTIDE SEQUENCE [LARGE SCALE GENOMIC DNA]</scope>
    <source>
        <strain evidence="1 2">KD52</strain>
    </source>
</reference>
<dbReference type="EMBL" id="JPOS01000010">
    <property type="protein sequence ID" value="KGE89310.1"/>
    <property type="molecule type" value="Genomic_DNA"/>
</dbReference>
<proteinExistence type="predicted"/>
<keyword evidence="2" id="KW-1185">Reference proteome</keyword>